<evidence type="ECO:0000256" key="4">
    <source>
        <dbReference type="ARBA" id="ARBA00012313"/>
    </source>
</evidence>
<evidence type="ECO:0000256" key="13">
    <source>
        <dbReference type="PIRSR" id="PIRSR600823-2"/>
    </source>
</evidence>
<comment type="similarity">
    <text evidence="3">Belongs to the peroxidase family. Ascorbate peroxidase subfamily.</text>
</comment>
<protein>
    <recommendedName>
        <fullName evidence="4 16">Peroxidase</fullName>
        <ecNumber evidence="4 16">1.11.1.7</ecNumber>
    </recommendedName>
</protein>
<feature type="binding site" description="axial binding residue" evidence="14">
    <location>
        <position position="161"/>
    </location>
    <ligand>
        <name>heme b</name>
        <dbReference type="ChEBI" id="CHEBI:60344"/>
    </ligand>
    <ligandPart>
        <name>Fe</name>
        <dbReference type="ChEBI" id="CHEBI:18248"/>
    </ligandPart>
</feature>
<keyword evidence="16" id="KW-0376">Hydrogen peroxide</keyword>
<keyword evidence="12" id="KW-0325">Glycoprotein</keyword>
<evidence type="ECO:0000256" key="12">
    <source>
        <dbReference type="ARBA" id="ARBA00023180"/>
    </source>
</evidence>
<accession>A0ABD3EGJ7</accession>
<dbReference type="PROSITE" id="PS50873">
    <property type="entry name" value="PEROXIDASE_4"/>
    <property type="match status" value="1"/>
</dbReference>
<feature type="binding site" evidence="13">
    <location>
        <position position="131"/>
    </location>
    <ligand>
        <name>substrate</name>
    </ligand>
</feature>
<reference evidence="19" key="1">
    <citation type="journal article" date="2024" name="IScience">
        <title>Strigolactones Initiate the Formation of Haustorium-like Structures in Castilleja.</title>
        <authorList>
            <person name="Buerger M."/>
            <person name="Peterson D."/>
            <person name="Chory J."/>
        </authorList>
    </citation>
    <scope>NUCLEOTIDE SEQUENCE [LARGE SCALE GENOMIC DNA]</scope>
</reference>
<evidence type="ECO:0000256" key="9">
    <source>
        <dbReference type="ARBA" id="ARBA00023002"/>
    </source>
</evidence>
<dbReference type="GO" id="GO:0140825">
    <property type="term" value="F:lactoperoxidase activity"/>
    <property type="evidence" value="ECO:0007669"/>
    <property type="project" value="UniProtKB-EC"/>
</dbReference>
<dbReference type="PANTHER" id="PTHR31388:SF5">
    <property type="entry name" value="PEROXIDASE"/>
    <property type="match status" value="1"/>
</dbReference>
<keyword evidence="16" id="KW-0964">Secreted</keyword>
<dbReference type="AlphaFoldDB" id="A0ABD3EGJ7"/>
<evidence type="ECO:0000256" key="16">
    <source>
        <dbReference type="RuleBase" id="RU362060"/>
    </source>
</evidence>
<dbReference type="Gene3D" id="1.10.420.10">
    <property type="entry name" value="Peroxidase, domain 2"/>
    <property type="match status" value="1"/>
</dbReference>
<dbReference type="Pfam" id="PF00141">
    <property type="entry name" value="peroxidase"/>
    <property type="match status" value="1"/>
</dbReference>
<feature type="binding site" evidence="14">
    <location>
        <position position="40"/>
    </location>
    <ligand>
        <name>Ca(2+)</name>
        <dbReference type="ChEBI" id="CHEBI:29108"/>
        <label>1</label>
    </ligand>
</feature>
<keyword evidence="19" id="KW-1185">Reference proteome</keyword>
<keyword evidence="5 16" id="KW-0575">Peroxidase</keyword>
<keyword evidence="7 14" id="KW-0479">Metal-binding</keyword>
<dbReference type="GO" id="GO:0006979">
    <property type="term" value="P:response to oxidative stress"/>
    <property type="evidence" value="ECO:0007669"/>
    <property type="project" value="UniProtKB-UniRule"/>
</dbReference>
<feature type="binding site" evidence="14">
    <location>
        <position position="208"/>
    </location>
    <ligand>
        <name>Ca(2+)</name>
        <dbReference type="ChEBI" id="CHEBI:29108"/>
        <label>2</label>
    </ligand>
</feature>
<comment type="caution">
    <text evidence="18">The sequence shown here is derived from an EMBL/GenBank/DDBJ whole genome shotgun (WGS) entry which is preliminary data.</text>
</comment>
<feature type="binding site" evidence="14">
    <location>
        <position position="211"/>
    </location>
    <ligand>
        <name>Ca(2+)</name>
        <dbReference type="ChEBI" id="CHEBI:29108"/>
        <label>2</label>
    </ligand>
</feature>
<dbReference type="InterPro" id="IPR002016">
    <property type="entry name" value="Haem_peroxidase"/>
</dbReference>
<dbReference type="EC" id="1.11.1.7" evidence="4 16"/>
<dbReference type="CDD" id="cd00693">
    <property type="entry name" value="secretory_peroxidase"/>
    <property type="match status" value="1"/>
</dbReference>
<evidence type="ECO:0000313" key="18">
    <source>
        <dbReference type="EMBL" id="KAL3653421.1"/>
    </source>
</evidence>
<evidence type="ECO:0000256" key="2">
    <source>
        <dbReference type="ARBA" id="ARBA00002322"/>
    </source>
</evidence>
<evidence type="ECO:0000256" key="10">
    <source>
        <dbReference type="ARBA" id="ARBA00023004"/>
    </source>
</evidence>
<feature type="binding site" evidence="14">
    <location>
        <position position="216"/>
    </location>
    <ligand>
        <name>Ca(2+)</name>
        <dbReference type="ChEBI" id="CHEBI:29108"/>
        <label>2</label>
    </ligand>
</feature>
<keyword evidence="8 14" id="KW-0106">Calcium</keyword>
<dbReference type="Gene3D" id="1.10.520.10">
    <property type="match status" value="1"/>
</dbReference>
<dbReference type="FunFam" id="1.10.420.10:FF:000006">
    <property type="entry name" value="Peroxidase"/>
    <property type="match status" value="1"/>
</dbReference>
<dbReference type="PRINTS" id="PR00461">
    <property type="entry name" value="PLPEROXIDASE"/>
</dbReference>
<comment type="similarity">
    <text evidence="16">Belongs to the peroxidase family. Classical plant (class III) peroxidase subfamily.</text>
</comment>
<evidence type="ECO:0000256" key="7">
    <source>
        <dbReference type="ARBA" id="ARBA00022723"/>
    </source>
</evidence>
<dbReference type="GO" id="GO:0042744">
    <property type="term" value="P:hydrogen peroxide catabolic process"/>
    <property type="evidence" value="ECO:0007669"/>
    <property type="project" value="UniProtKB-KW"/>
</dbReference>
<keyword evidence="6 16" id="KW-0349">Heme</keyword>
<comment type="subcellular location">
    <subcellularLocation>
        <location evidence="16">Secreted</location>
    </subcellularLocation>
</comment>
<comment type="cofactor">
    <cofactor evidence="14 16">
        <name>Ca(2+)</name>
        <dbReference type="ChEBI" id="CHEBI:29108"/>
    </cofactor>
    <text evidence="14 16">Binds 2 calcium ions per subunit.</text>
</comment>
<evidence type="ECO:0000313" key="19">
    <source>
        <dbReference type="Proteomes" id="UP001632038"/>
    </source>
</evidence>
<feature type="binding site" evidence="14">
    <location>
        <position position="162"/>
    </location>
    <ligand>
        <name>Ca(2+)</name>
        <dbReference type="ChEBI" id="CHEBI:29108"/>
        <label>2</label>
    </ligand>
</feature>
<evidence type="ECO:0000256" key="15">
    <source>
        <dbReference type="PIRSR" id="PIRSR600823-5"/>
    </source>
</evidence>
<feature type="binding site" evidence="14">
    <location>
        <position position="42"/>
    </location>
    <ligand>
        <name>Ca(2+)</name>
        <dbReference type="ChEBI" id="CHEBI:29108"/>
        <label>1</label>
    </ligand>
</feature>
<feature type="binding site" evidence="14">
    <location>
        <position position="55"/>
    </location>
    <ligand>
        <name>Ca(2+)</name>
        <dbReference type="ChEBI" id="CHEBI:29108"/>
        <label>1</label>
    </ligand>
</feature>
<evidence type="ECO:0000256" key="3">
    <source>
        <dbReference type="ARBA" id="ARBA00006873"/>
    </source>
</evidence>
<evidence type="ECO:0000256" key="1">
    <source>
        <dbReference type="ARBA" id="ARBA00000189"/>
    </source>
</evidence>
<proteinExistence type="inferred from homology"/>
<dbReference type="EMBL" id="JAVIJP010000005">
    <property type="protein sequence ID" value="KAL3653421.1"/>
    <property type="molecule type" value="Genomic_DNA"/>
</dbReference>
<evidence type="ECO:0000256" key="11">
    <source>
        <dbReference type="ARBA" id="ARBA00023157"/>
    </source>
</evidence>
<organism evidence="18 19">
    <name type="scientific">Castilleja foliolosa</name>
    <dbReference type="NCBI Taxonomy" id="1961234"/>
    <lineage>
        <taxon>Eukaryota</taxon>
        <taxon>Viridiplantae</taxon>
        <taxon>Streptophyta</taxon>
        <taxon>Embryophyta</taxon>
        <taxon>Tracheophyta</taxon>
        <taxon>Spermatophyta</taxon>
        <taxon>Magnoliopsida</taxon>
        <taxon>eudicotyledons</taxon>
        <taxon>Gunneridae</taxon>
        <taxon>Pentapetalae</taxon>
        <taxon>asterids</taxon>
        <taxon>lamiids</taxon>
        <taxon>Lamiales</taxon>
        <taxon>Orobanchaceae</taxon>
        <taxon>Pedicularideae</taxon>
        <taxon>Castillejinae</taxon>
        <taxon>Castilleja</taxon>
    </lineage>
</organism>
<evidence type="ECO:0000259" key="17">
    <source>
        <dbReference type="PROSITE" id="PS50873"/>
    </source>
</evidence>
<dbReference type="Proteomes" id="UP001632038">
    <property type="component" value="Unassembled WGS sequence"/>
</dbReference>
<keyword evidence="11 15" id="KW-1015">Disulfide bond</keyword>
<keyword evidence="10 14" id="KW-0408">Iron</keyword>
<feature type="disulfide bond" evidence="15">
    <location>
        <begin position="88"/>
        <end position="285"/>
    </location>
</feature>
<dbReference type="GO" id="GO:0046872">
    <property type="term" value="F:metal ion binding"/>
    <property type="evidence" value="ECO:0007669"/>
    <property type="project" value="UniProtKB-UniRule"/>
</dbReference>
<keyword evidence="9 16" id="KW-0560">Oxidoreductase</keyword>
<evidence type="ECO:0000256" key="8">
    <source>
        <dbReference type="ARBA" id="ARBA00022837"/>
    </source>
</evidence>
<evidence type="ECO:0000256" key="6">
    <source>
        <dbReference type="ARBA" id="ARBA00022617"/>
    </source>
</evidence>
<dbReference type="InterPro" id="IPR000823">
    <property type="entry name" value="Peroxidase_pln"/>
</dbReference>
<comment type="catalytic activity">
    <reaction evidence="1 16">
        <text>2 a phenolic donor + H2O2 = 2 a phenolic radical donor + 2 H2O</text>
        <dbReference type="Rhea" id="RHEA:56136"/>
        <dbReference type="ChEBI" id="CHEBI:15377"/>
        <dbReference type="ChEBI" id="CHEBI:16240"/>
        <dbReference type="ChEBI" id="CHEBI:139520"/>
        <dbReference type="ChEBI" id="CHEBI:139521"/>
        <dbReference type="EC" id="1.11.1.7"/>
    </reaction>
</comment>
<dbReference type="SUPFAM" id="SSF48113">
    <property type="entry name" value="Heme-dependent peroxidases"/>
    <property type="match status" value="1"/>
</dbReference>
<evidence type="ECO:0000256" key="5">
    <source>
        <dbReference type="ARBA" id="ARBA00022559"/>
    </source>
</evidence>
<comment type="cofactor">
    <cofactor evidence="14 16">
        <name>heme b</name>
        <dbReference type="ChEBI" id="CHEBI:60344"/>
    </cofactor>
    <text evidence="14 16">Binds 1 heme b (iron(II)-protoporphyrin IX) group per subunit.</text>
</comment>
<sequence>MGWITIRIRKVFESRVRNFIFQQAPPSFAYTSTIASLGCDGSILLDDVKGSFRGEKTARPNNNSARGFEVIDQIKTQLEKQCPKKVSCADILAFAARDSVVALGGPTWVLKFGRLDSLSASFQAADNGSIPAPTSSLSNLISRFGQLGLDSKDLVALSGAHTIGIARCTSFRARIYNDKNINSTFAKERQGNCPKQSGSGDNNIAPLDSITPTKFDNNYFSKLAGRNGLLHSDQELFNGGGSTDTFVQSYINDQNAFNIDFANAMIKMGKIGLLTRNKGEIRTNCRVPNNK</sequence>
<feature type="disulfide bond" evidence="15">
    <location>
        <begin position="168"/>
        <end position="193"/>
    </location>
</feature>
<dbReference type="PANTHER" id="PTHR31388">
    <property type="entry name" value="PEROXIDASE 72-RELATED"/>
    <property type="match status" value="1"/>
</dbReference>
<name>A0ABD3EGJ7_9LAMI</name>
<dbReference type="PRINTS" id="PR00458">
    <property type="entry name" value="PEROXIDASE"/>
</dbReference>
<gene>
    <name evidence="18" type="primary">PER52_1</name>
    <name evidence="18" type="ORF">CASFOL_003102</name>
</gene>
<dbReference type="InterPro" id="IPR010255">
    <property type="entry name" value="Haem_peroxidase_sf"/>
</dbReference>
<feature type="binding site" evidence="14">
    <location>
        <position position="38"/>
    </location>
    <ligand>
        <name>Ca(2+)</name>
        <dbReference type="ChEBI" id="CHEBI:29108"/>
        <label>1</label>
    </ligand>
</feature>
<dbReference type="InterPro" id="IPR033905">
    <property type="entry name" value="Secretory_peroxidase"/>
</dbReference>
<comment type="function">
    <text evidence="2">Removal of H(2)O(2), oxidation of toxic reductants, biosynthesis and degradation of lignin, suberization, auxin catabolism, response to environmental stresses such as wounding, pathogen attack and oxidative stress. These functions might be dependent on each isozyme/isoform in each plant tissue.</text>
</comment>
<dbReference type="InterPro" id="IPR019793">
    <property type="entry name" value="Peroxidases_heam-ligand_BS"/>
</dbReference>
<evidence type="ECO:0000256" key="14">
    <source>
        <dbReference type="PIRSR" id="PIRSR600823-3"/>
    </source>
</evidence>
<dbReference type="GO" id="GO:0020037">
    <property type="term" value="F:heme binding"/>
    <property type="evidence" value="ECO:0007669"/>
    <property type="project" value="UniProtKB-UniRule"/>
</dbReference>
<dbReference type="GO" id="GO:0005576">
    <property type="term" value="C:extracellular region"/>
    <property type="evidence" value="ECO:0007669"/>
    <property type="project" value="UniProtKB-SubCell"/>
</dbReference>
<feature type="domain" description="Plant heme peroxidase family profile" evidence="17">
    <location>
        <begin position="38"/>
        <end position="289"/>
    </location>
</feature>
<dbReference type="PROSITE" id="PS00435">
    <property type="entry name" value="PEROXIDASE_1"/>
    <property type="match status" value="1"/>
</dbReference>